<organism evidence="19 20">
    <name type="scientific">Marinicauda algicola</name>
    <dbReference type="NCBI Taxonomy" id="2029849"/>
    <lineage>
        <taxon>Bacteria</taxon>
        <taxon>Pseudomonadati</taxon>
        <taxon>Pseudomonadota</taxon>
        <taxon>Alphaproteobacteria</taxon>
        <taxon>Maricaulales</taxon>
        <taxon>Maricaulaceae</taxon>
        <taxon>Marinicauda</taxon>
    </lineage>
</organism>
<dbReference type="SUPFAM" id="SSF55021">
    <property type="entry name" value="ACT-like"/>
    <property type="match status" value="2"/>
</dbReference>
<feature type="domain" description="Aspartokinase ACT" evidence="18">
    <location>
        <begin position="279"/>
        <end position="331"/>
    </location>
</feature>
<dbReference type="PIRSF" id="PIRSF000726">
    <property type="entry name" value="Asp_kin"/>
    <property type="match status" value="1"/>
</dbReference>
<feature type="binding site" evidence="14">
    <location>
        <position position="51"/>
    </location>
    <ligand>
        <name>substrate</name>
    </ligand>
</feature>
<evidence type="ECO:0000259" key="17">
    <source>
        <dbReference type="Pfam" id="PF00696"/>
    </source>
</evidence>
<evidence type="ECO:0000313" key="20">
    <source>
        <dbReference type="Proteomes" id="UP000308054"/>
    </source>
</evidence>
<evidence type="ECO:0000256" key="6">
    <source>
        <dbReference type="ARBA" id="ARBA00016273"/>
    </source>
</evidence>
<dbReference type="EMBL" id="SRXW01000005">
    <property type="protein sequence ID" value="TGY87563.1"/>
    <property type="molecule type" value="Genomic_DNA"/>
</dbReference>
<dbReference type="UniPathway" id="UPA00050">
    <property type="reaction ID" value="UER00461"/>
</dbReference>
<feature type="binding site" evidence="14">
    <location>
        <begin position="176"/>
        <end position="177"/>
    </location>
    <ligand>
        <name>ATP</name>
        <dbReference type="ChEBI" id="CHEBI:30616"/>
    </ligand>
</feature>
<dbReference type="InterPro" id="IPR054352">
    <property type="entry name" value="ACT_Aspartokinase"/>
</dbReference>
<dbReference type="NCBIfam" id="NF005155">
    <property type="entry name" value="PRK06635.1-4"/>
    <property type="match status" value="1"/>
</dbReference>
<evidence type="ECO:0000256" key="14">
    <source>
        <dbReference type="PIRSR" id="PIRSR000726-1"/>
    </source>
</evidence>
<dbReference type="GO" id="GO:0009089">
    <property type="term" value="P:lysine biosynthetic process via diaminopimelate"/>
    <property type="evidence" value="ECO:0007669"/>
    <property type="project" value="UniProtKB-UniPathway"/>
</dbReference>
<evidence type="ECO:0000256" key="1">
    <source>
        <dbReference type="ARBA" id="ARBA00004766"/>
    </source>
</evidence>
<dbReference type="Gene3D" id="3.40.1160.10">
    <property type="entry name" value="Acetylglutamate kinase-like"/>
    <property type="match status" value="1"/>
</dbReference>
<evidence type="ECO:0000256" key="4">
    <source>
        <dbReference type="ARBA" id="ARBA00010122"/>
    </source>
</evidence>
<evidence type="ECO:0000256" key="2">
    <source>
        <dbReference type="ARBA" id="ARBA00004986"/>
    </source>
</evidence>
<dbReference type="AlphaFoldDB" id="A0A4S2GX03"/>
<keyword evidence="9 14" id="KW-0547">Nucleotide-binding</keyword>
<accession>A0A4S2GX03</accession>
<evidence type="ECO:0000256" key="9">
    <source>
        <dbReference type="ARBA" id="ARBA00022741"/>
    </source>
</evidence>
<dbReference type="CDD" id="cd04936">
    <property type="entry name" value="ACT_AKii-LysC-BS-like_2"/>
    <property type="match status" value="1"/>
</dbReference>
<dbReference type="GO" id="GO:0005829">
    <property type="term" value="C:cytosol"/>
    <property type="evidence" value="ECO:0007669"/>
    <property type="project" value="TreeGrafter"/>
</dbReference>
<keyword evidence="11 14" id="KW-0067">ATP-binding</keyword>
<feature type="domain" description="Aspartokinase ACT" evidence="18">
    <location>
        <begin position="349"/>
        <end position="406"/>
    </location>
</feature>
<evidence type="ECO:0000256" key="10">
    <source>
        <dbReference type="ARBA" id="ARBA00022777"/>
    </source>
</evidence>
<dbReference type="GO" id="GO:0009088">
    <property type="term" value="P:threonine biosynthetic process"/>
    <property type="evidence" value="ECO:0007669"/>
    <property type="project" value="UniProtKB-UniPathway"/>
</dbReference>
<feature type="binding site" evidence="14">
    <location>
        <position position="78"/>
    </location>
    <ligand>
        <name>substrate</name>
    </ligand>
</feature>
<dbReference type="GO" id="GO:0004072">
    <property type="term" value="F:aspartate kinase activity"/>
    <property type="evidence" value="ECO:0007669"/>
    <property type="project" value="UniProtKB-EC"/>
</dbReference>
<feature type="domain" description="Aspartate/glutamate/uridylate kinase" evidence="17">
    <location>
        <begin position="6"/>
        <end position="232"/>
    </location>
</feature>
<dbReference type="EC" id="2.7.2.4" evidence="5 15"/>
<evidence type="ECO:0000256" key="3">
    <source>
        <dbReference type="ARBA" id="ARBA00005139"/>
    </source>
</evidence>
<keyword evidence="7 16" id="KW-0028">Amino-acid biosynthesis</keyword>
<proteinExistence type="inferred from homology"/>
<dbReference type="InterPro" id="IPR018042">
    <property type="entry name" value="Aspartate_kinase_CS"/>
</dbReference>
<evidence type="ECO:0000256" key="7">
    <source>
        <dbReference type="ARBA" id="ARBA00022605"/>
    </source>
</evidence>
<evidence type="ECO:0000256" key="12">
    <source>
        <dbReference type="ARBA" id="ARBA00023154"/>
    </source>
</evidence>
<feature type="binding site" evidence="14">
    <location>
        <position position="187"/>
    </location>
    <ligand>
        <name>ATP</name>
        <dbReference type="ChEBI" id="CHEBI:30616"/>
    </ligand>
</feature>
<dbReference type="Gene3D" id="3.30.2130.10">
    <property type="entry name" value="VC0802-like"/>
    <property type="match status" value="1"/>
</dbReference>
<dbReference type="CDD" id="cd04913">
    <property type="entry name" value="ACT_AKii-LysC-BS-like_1"/>
    <property type="match status" value="1"/>
</dbReference>
<dbReference type="GO" id="GO:0009090">
    <property type="term" value="P:homoserine biosynthetic process"/>
    <property type="evidence" value="ECO:0007669"/>
    <property type="project" value="TreeGrafter"/>
</dbReference>
<evidence type="ECO:0000256" key="16">
    <source>
        <dbReference type="RuleBase" id="RU004249"/>
    </source>
</evidence>
<dbReference type="InterPro" id="IPR001341">
    <property type="entry name" value="Asp_kinase"/>
</dbReference>
<comment type="catalytic activity">
    <reaction evidence="13 15">
        <text>L-aspartate + ATP = 4-phospho-L-aspartate + ADP</text>
        <dbReference type="Rhea" id="RHEA:23776"/>
        <dbReference type="ChEBI" id="CHEBI:29991"/>
        <dbReference type="ChEBI" id="CHEBI:30616"/>
        <dbReference type="ChEBI" id="CHEBI:57535"/>
        <dbReference type="ChEBI" id="CHEBI:456216"/>
        <dbReference type="EC" id="2.7.2.4"/>
    </reaction>
</comment>
<feature type="binding site" evidence="14">
    <location>
        <begin position="11"/>
        <end position="14"/>
    </location>
    <ligand>
        <name>ATP</name>
        <dbReference type="ChEBI" id="CHEBI:30616"/>
    </ligand>
</feature>
<comment type="caution">
    <text evidence="19">The sequence shown here is derived from an EMBL/GenBank/DDBJ whole genome shotgun (WGS) entry which is preliminary data.</text>
</comment>
<evidence type="ECO:0000256" key="11">
    <source>
        <dbReference type="ARBA" id="ARBA00022840"/>
    </source>
</evidence>
<dbReference type="InterPro" id="IPR001048">
    <property type="entry name" value="Asp/Glu/Uridylate_kinase"/>
</dbReference>
<dbReference type="NCBIfam" id="TIGR00657">
    <property type="entry name" value="asp_kinases"/>
    <property type="match status" value="1"/>
</dbReference>
<comment type="pathway">
    <text evidence="3 16">Amino-acid biosynthesis; L-threonine biosynthesis; L-threonine from L-aspartate: step 1/5.</text>
</comment>
<evidence type="ECO:0000313" key="19">
    <source>
        <dbReference type="EMBL" id="TGY87563.1"/>
    </source>
</evidence>
<dbReference type="PROSITE" id="PS00324">
    <property type="entry name" value="ASPARTOKINASE"/>
    <property type="match status" value="1"/>
</dbReference>
<protein>
    <recommendedName>
        <fullName evidence="6 15">Aspartokinase</fullName>
        <ecNumber evidence="5 15">2.7.2.4</ecNumber>
    </recommendedName>
</protein>
<reference evidence="19 20" key="1">
    <citation type="journal article" date="2017" name="Int. J. Syst. Evol. Microbiol.">
        <title>Marinicauda algicola sp. nov., isolated from a marine red alga Rhodosorus marinus.</title>
        <authorList>
            <person name="Jeong S.E."/>
            <person name="Jeon S.H."/>
            <person name="Chun B.H."/>
            <person name="Kim D.W."/>
            <person name="Jeon C.O."/>
        </authorList>
    </citation>
    <scope>NUCLEOTIDE SEQUENCE [LARGE SCALE GENOMIC DNA]</scope>
    <source>
        <strain evidence="19 20">JCM 31718</strain>
    </source>
</reference>
<dbReference type="Pfam" id="PF22468">
    <property type="entry name" value="ACT_9"/>
    <property type="match status" value="2"/>
</dbReference>
<comment type="similarity">
    <text evidence="4 15">Belongs to the aspartokinase family.</text>
</comment>
<dbReference type="InterPro" id="IPR005260">
    <property type="entry name" value="Asp_kin_monofn"/>
</dbReference>
<dbReference type="InterPro" id="IPR036393">
    <property type="entry name" value="AceGlu_kinase-like_sf"/>
</dbReference>
<dbReference type="Proteomes" id="UP000308054">
    <property type="component" value="Unassembled WGS sequence"/>
</dbReference>
<keyword evidence="8 15" id="KW-0808">Transferase</keyword>
<dbReference type="PANTHER" id="PTHR21499">
    <property type="entry name" value="ASPARTATE KINASE"/>
    <property type="match status" value="1"/>
</dbReference>
<evidence type="ECO:0000256" key="8">
    <source>
        <dbReference type="ARBA" id="ARBA00022679"/>
    </source>
</evidence>
<dbReference type="GO" id="GO:0005524">
    <property type="term" value="F:ATP binding"/>
    <property type="evidence" value="ECO:0007669"/>
    <property type="project" value="UniProtKB-KW"/>
</dbReference>
<evidence type="ECO:0000256" key="15">
    <source>
        <dbReference type="RuleBase" id="RU003448"/>
    </source>
</evidence>
<comment type="pathway">
    <text evidence="2 16">Amino-acid biosynthesis; L-methionine biosynthesis via de novo pathway; L-homoserine from L-aspartate: step 1/3.</text>
</comment>
<dbReference type="SUPFAM" id="SSF53633">
    <property type="entry name" value="Carbamate kinase-like"/>
    <property type="match status" value="1"/>
</dbReference>
<evidence type="ECO:0000259" key="18">
    <source>
        <dbReference type="Pfam" id="PF22468"/>
    </source>
</evidence>
<dbReference type="UniPathway" id="UPA00034">
    <property type="reaction ID" value="UER00015"/>
</dbReference>
<name>A0A4S2GX03_9PROT</name>
<gene>
    <name evidence="19" type="ORF">E5163_14095</name>
</gene>
<dbReference type="Pfam" id="PF00696">
    <property type="entry name" value="AA_kinase"/>
    <property type="match status" value="1"/>
</dbReference>
<dbReference type="NCBIfam" id="NF005154">
    <property type="entry name" value="PRK06635.1-2"/>
    <property type="match status" value="1"/>
</dbReference>
<evidence type="ECO:0000256" key="13">
    <source>
        <dbReference type="ARBA" id="ARBA00047872"/>
    </source>
</evidence>
<feature type="binding site" evidence="14">
    <location>
        <begin position="212"/>
        <end position="213"/>
    </location>
    <ligand>
        <name>ATP</name>
        <dbReference type="ChEBI" id="CHEBI:30616"/>
    </ligand>
</feature>
<dbReference type="OrthoDB" id="9799110at2"/>
<keyword evidence="12" id="KW-0457">Lysine biosynthesis</keyword>
<evidence type="ECO:0000256" key="5">
    <source>
        <dbReference type="ARBA" id="ARBA00013059"/>
    </source>
</evidence>
<dbReference type="RefSeq" id="WP_135997110.1">
    <property type="nucleotide sequence ID" value="NZ_CP071057.1"/>
</dbReference>
<keyword evidence="10 15" id="KW-0418">Kinase</keyword>
<comment type="pathway">
    <text evidence="1 16">Amino-acid biosynthesis; L-lysine biosynthesis via DAP pathway; (S)-tetrahydrodipicolinate from L-aspartate: step 1/4.</text>
</comment>
<dbReference type="UniPathway" id="UPA00051">
    <property type="reaction ID" value="UER00462"/>
</dbReference>
<dbReference type="InterPro" id="IPR045865">
    <property type="entry name" value="ACT-like_dom_sf"/>
</dbReference>
<keyword evidence="20" id="KW-1185">Reference proteome</keyword>
<dbReference type="PANTHER" id="PTHR21499:SF3">
    <property type="entry name" value="ASPARTOKINASE"/>
    <property type="match status" value="1"/>
</dbReference>
<sequence length="412" mass="42982">MTDTSKRLVLKFGGTSMGGPVRIAHSASIVAAEVRNARQVAVVVSAISGETDRLLTLAGELGGGLGEVETDTVLAAGEQVSAALMALALKREGLKARALLSWQLPIEVDGPPGGARITGINPALLQACVREGVIPVVAGYQGVTSEGRLATLGRGGTDLTAAAVAAALKAECDIYTDVDGVFTTDPRIVPEARRVARISHEEMLELAAMGAKVLQTRSVEYAKAKGVVLRVKSSFLDPGVSEGTEVVPAADIAERRVVSGVAYARDQARLSVYGLDPDSGQAADIFSALADAEVGVDMIVQARARSGEAVNLEFSVERKDLKRALSSVETEISRFSGTSLAHETGLAKVSVVGTGLRGRADVARTLYDVLRGHEIAVRMVATSEVKISALVEADLLEHAVRALHAAYGLDQA</sequence>